<evidence type="ECO:0000259" key="3">
    <source>
        <dbReference type="SMART" id="SM00062"/>
    </source>
</evidence>
<dbReference type="EMBL" id="CP034759">
    <property type="protein sequence ID" value="QBG35905.1"/>
    <property type="molecule type" value="Genomic_DNA"/>
</dbReference>
<evidence type="ECO:0000256" key="1">
    <source>
        <dbReference type="ARBA" id="ARBA00010333"/>
    </source>
</evidence>
<evidence type="ECO:0000256" key="2">
    <source>
        <dbReference type="ARBA" id="ARBA00022729"/>
    </source>
</evidence>
<gene>
    <name evidence="4" type="ORF">EMK97_09340</name>
</gene>
<keyword evidence="5" id="KW-1185">Reference proteome</keyword>
<proteinExistence type="inferred from homology"/>
<organism evidence="4 5">
    <name type="scientific">Litorilituus sediminis</name>
    <dbReference type="NCBI Taxonomy" id="718192"/>
    <lineage>
        <taxon>Bacteria</taxon>
        <taxon>Pseudomonadati</taxon>
        <taxon>Pseudomonadota</taxon>
        <taxon>Gammaproteobacteria</taxon>
        <taxon>Alteromonadales</taxon>
        <taxon>Colwelliaceae</taxon>
        <taxon>Litorilituus</taxon>
    </lineage>
</organism>
<dbReference type="AlphaFoldDB" id="A0A4P6P8R2"/>
<dbReference type="OrthoDB" id="8771774at2"/>
<dbReference type="InterPro" id="IPR001638">
    <property type="entry name" value="Solute-binding_3/MltF_N"/>
</dbReference>
<dbReference type="Gene3D" id="3.40.190.10">
    <property type="entry name" value="Periplasmic binding protein-like II"/>
    <property type="match status" value="2"/>
</dbReference>
<feature type="domain" description="Solute-binding protein family 3/N-terminal" evidence="3">
    <location>
        <begin position="23"/>
        <end position="248"/>
    </location>
</feature>
<dbReference type="PANTHER" id="PTHR35936">
    <property type="entry name" value="MEMBRANE-BOUND LYTIC MUREIN TRANSGLYCOSYLASE F"/>
    <property type="match status" value="1"/>
</dbReference>
<name>A0A4P6P8R2_9GAMM</name>
<reference evidence="4 5" key="1">
    <citation type="submission" date="2018-12" db="EMBL/GenBank/DDBJ databases">
        <title>Complete genome of Litorilituus sediminis.</title>
        <authorList>
            <person name="Liu A."/>
            <person name="Rong J."/>
        </authorList>
    </citation>
    <scope>NUCLEOTIDE SEQUENCE [LARGE SCALE GENOMIC DNA]</scope>
    <source>
        <strain evidence="4 5">JCM 17549</strain>
    </source>
</reference>
<evidence type="ECO:0000313" key="5">
    <source>
        <dbReference type="Proteomes" id="UP000290244"/>
    </source>
</evidence>
<comment type="similarity">
    <text evidence="1">Belongs to the bacterial solute-binding protein 3 family.</text>
</comment>
<dbReference type="Proteomes" id="UP000290244">
    <property type="component" value="Chromosome"/>
</dbReference>
<dbReference type="KEGG" id="lsd:EMK97_09340"/>
<dbReference type="Pfam" id="PF00497">
    <property type="entry name" value="SBP_bac_3"/>
    <property type="match status" value="1"/>
</dbReference>
<dbReference type="SUPFAM" id="SSF53850">
    <property type="entry name" value="Periplasmic binding protein-like II"/>
    <property type="match status" value="1"/>
</dbReference>
<keyword evidence="2" id="KW-0732">Signal</keyword>
<evidence type="ECO:0000313" key="4">
    <source>
        <dbReference type="EMBL" id="QBG35905.1"/>
    </source>
</evidence>
<sequence length="249" mass="28761">MIIKIIVFINLFFSYLVFAESTKLIVGYGDHNGAPYAIEAGEQLQAGIIKDLVTEISAELDIDIQFEKTPRKRIERYLESDTIHLVLFTNPKWLSNSDKLQWSQSLFTERDQLVVKADNPNSYHAFKDLKHMTIGTIRGYSYPNLQPYFDKNYFTRYDVSSVDVNFIRLELNRIDALVDSEILINFHLQQSSKANKFRVLPFHVSEHKIYAALSPNAPITLADLNKTLSKFHQQGVIEAILKKYRVSKQ</sequence>
<dbReference type="PANTHER" id="PTHR35936:SF6">
    <property type="entry name" value="AMINO ACID ABC TRANSPORTER SUBSTRATE-BINDING PAAT FAMILY PROTEIN"/>
    <property type="match status" value="1"/>
</dbReference>
<dbReference type="SMART" id="SM00062">
    <property type="entry name" value="PBPb"/>
    <property type="match status" value="1"/>
</dbReference>
<dbReference type="RefSeq" id="WP_130601536.1">
    <property type="nucleotide sequence ID" value="NZ_CP034759.1"/>
</dbReference>
<accession>A0A4P6P8R2</accession>
<protein>
    <submittedName>
        <fullName evidence="4">Transporter substrate-binding domain-containing protein</fullName>
    </submittedName>
</protein>